<evidence type="ECO:0000313" key="1">
    <source>
        <dbReference type="EMBL" id="AEJ42337.1"/>
    </source>
</evidence>
<sequence length="91" mass="10750">MYHRKDERIRSHVLLCWLALLLVRIAEVQTGRTWSDIRSHMQAMHRVTKSTLEGIVVQRTETTEAQREILRALRIKEPPRILKVEPRARGL</sequence>
<name>F8IKE9_ALIAT</name>
<proteinExistence type="predicted"/>
<dbReference type="EMBL" id="CP002902">
    <property type="protein sequence ID" value="AEJ42337.1"/>
    <property type="molecule type" value="Genomic_DNA"/>
</dbReference>
<accession>F8IKE9</accession>
<dbReference type="STRING" id="1048834.TC41_0371"/>
<dbReference type="KEGG" id="aad:TC41_0371"/>
<dbReference type="KEGG" id="aad:TC41_1052"/>
<gene>
    <name evidence="1" type="ordered locus">TC41_0371</name>
    <name evidence="2" type="ordered locus">TC41_1052</name>
    <name evidence="3" type="ordered locus">TC41_2991</name>
</gene>
<dbReference type="KEGG" id="aad:TC41_2991"/>
<dbReference type="eggNOG" id="COG5421">
    <property type="taxonomic scope" value="Bacteria"/>
</dbReference>
<dbReference type="EMBL" id="CP002902">
    <property type="protein sequence ID" value="AEJ44878.1"/>
    <property type="molecule type" value="Genomic_DNA"/>
</dbReference>
<evidence type="ECO:0000313" key="3">
    <source>
        <dbReference type="EMBL" id="AEJ44878.1"/>
    </source>
</evidence>
<organism evidence="1 4">
    <name type="scientific">Alicyclobacillus acidocaldarius (strain Tc-4-1)</name>
    <name type="common">Bacillus acidocaldarius</name>
    <dbReference type="NCBI Taxonomy" id="1048834"/>
    <lineage>
        <taxon>Bacteria</taxon>
        <taxon>Bacillati</taxon>
        <taxon>Bacillota</taxon>
        <taxon>Bacilli</taxon>
        <taxon>Bacillales</taxon>
        <taxon>Alicyclobacillaceae</taxon>
        <taxon>Alicyclobacillus</taxon>
    </lineage>
</organism>
<dbReference type="Proteomes" id="UP000000292">
    <property type="component" value="Chromosome"/>
</dbReference>
<protein>
    <submittedName>
        <fullName evidence="1">Transposase IS4 family protein</fullName>
    </submittedName>
</protein>
<reference evidence="1 4" key="1">
    <citation type="journal article" date="2011" name="J. Bacteriol.">
        <title>Complete Genome Sequence of Alicyclobacillus acidocaldarius Strain Tc-4-1.</title>
        <authorList>
            <person name="Chen Y."/>
            <person name="He Y."/>
            <person name="Zhang B."/>
            <person name="Yang J."/>
            <person name="Li W."/>
            <person name="Dong Z."/>
            <person name="Hu S."/>
        </authorList>
    </citation>
    <scope>NUCLEOTIDE SEQUENCE [LARGE SCALE GENOMIC DNA]</scope>
    <source>
        <strain evidence="1 4">Tc-4-1</strain>
    </source>
</reference>
<evidence type="ECO:0000313" key="2">
    <source>
        <dbReference type="EMBL" id="AEJ43003.1"/>
    </source>
</evidence>
<dbReference type="RefSeq" id="WP_014463248.1">
    <property type="nucleotide sequence ID" value="NC_017167.1"/>
</dbReference>
<evidence type="ECO:0000313" key="4">
    <source>
        <dbReference type="Proteomes" id="UP000000292"/>
    </source>
</evidence>
<reference evidence="4" key="2">
    <citation type="submission" date="2011-06" db="EMBL/GenBank/DDBJ databases">
        <title>The complete genome sequence of Alicyclobacillus acidocaldarius sp. Tc-4-1.</title>
        <authorList>
            <person name="Chen Y."/>
            <person name="He Y."/>
            <person name="Dong Z."/>
            <person name="Hu S."/>
        </authorList>
    </citation>
    <scope>NUCLEOTIDE SEQUENCE [LARGE SCALE GENOMIC DNA]</scope>
    <source>
        <strain evidence="4">Tc-4-1</strain>
    </source>
</reference>
<dbReference type="EMBL" id="CP002902">
    <property type="protein sequence ID" value="AEJ43003.1"/>
    <property type="molecule type" value="Genomic_DNA"/>
</dbReference>
<dbReference type="HOGENOM" id="CLU_177482_0_0_9"/>
<dbReference type="PATRIC" id="fig|1048834.4.peg.1002"/>
<dbReference type="AlphaFoldDB" id="F8IKE9"/>